<gene>
    <name evidence="3" type="primary">ARS-3</name>
    <name evidence="3" type="ORF">CGCSCA2_v005005</name>
</gene>
<dbReference type="InterPro" id="IPR000917">
    <property type="entry name" value="Sulfatase_N"/>
</dbReference>
<organism evidence="3 4">
    <name type="scientific">Colletotrichum siamense</name>
    <name type="common">Anthracnose fungus</name>
    <dbReference type="NCBI Taxonomy" id="690259"/>
    <lineage>
        <taxon>Eukaryota</taxon>
        <taxon>Fungi</taxon>
        <taxon>Dikarya</taxon>
        <taxon>Ascomycota</taxon>
        <taxon>Pezizomycotina</taxon>
        <taxon>Sordariomycetes</taxon>
        <taxon>Hypocreomycetidae</taxon>
        <taxon>Glomerellales</taxon>
        <taxon>Glomerellaceae</taxon>
        <taxon>Colletotrichum</taxon>
        <taxon>Colletotrichum gloeosporioides species complex</taxon>
    </lineage>
</organism>
<name>A0A9P5K7B9_COLSI</name>
<dbReference type="Pfam" id="PF00884">
    <property type="entry name" value="Sulfatase"/>
    <property type="match status" value="1"/>
</dbReference>
<dbReference type="Proteomes" id="UP000711996">
    <property type="component" value="Unassembled WGS sequence"/>
</dbReference>
<dbReference type="InterPro" id="IPR017850">
    <property type="entry name" value="Alkaline_phosphatase_core_sf"/>
</dbReference>
<evidence type="ECO:0000256" key="1">
    <source>
        <dbReference type="ARBA" id="ARBA00008779"/>
    </source>
</evidence>
<dbReference type="CDD" id="cd16147">
    <property type="entry name" value="G6S"/>
    <property type="match status" value="1"/>
</dbReference>
<dbReference type="AlphaFoldDB" id="A0A9P5K7B9"/>
<proteinExistence type="inferred from homology"/>
<evidence type="ECO:0000313" key="3">
    <source>
        <dbReference type="EMBL" id="KAF4860826.1"/>
    </source>
</evidence>
<sequence length="620" mass="70126">MAASMVSSASLRPKKPNIVFIMTDDQDRRLGSTDFQSTLHRELISKGTEFTNHWTTTAQCCPSRAGMLRGQQSHNTNITHVSGAGGSYDKWTLAGEDNDYLPHWLKKAGYRVEYLGKLLNGYNTVNYNSPAPKGWDFINSLTDPYTMDFNNIVMSENGGRPRHYPGFHQTDIIRAQSLDRLEYLTSQEKPFFLTIAPTVPHENYNFYAPVPLLRHKGLFPNVTSPKPPNWNPPDELQMQKSNWMKKLRQLNETEIAQGDWLFRQRIESLQGVDEIIEDVVQLLEDKQIIENTYIIYTTDNGWTIGANRVAAGKATPYADDTNLPFVVRGPGVPSGVKSSLPGSHVDLAPTFLEIAGVNPEDFPPFLDGRSLFEQWLQPDSGYESQNQGVGRELLNVEFWGSRIIEAPAASEVGTVLNNSYKTLRLVGNEFSWLFVKWCTNEMELYNTQDDPYELVNLINSTDTSHQRLLTRLNAILLVTKSCTQGTCRDPWTVLQPPNSSQITTLTEALSSDHDAFFASIPQVHFNECMQYQYIPNEGPFYPVGAEEGLSKFRQSTDNFVETSAVKVIKPDLTKFYGGPEQRNVKWAEMLAASRPLTDEELGSSVDSRSFEERDILEWYN</sequence>
<feature type="domain" description="Sulfatase N-terminal" evidence="2">
    <location>
        <begin position="16"/>
        <end position="357"/>
    </location>
</feature>
<dbReference type="PANTHER" id="PTHR43108:SF8">
    <property type="entry name" value="SD21168P"/>
    <property type="match status" value="1"/>
</dbReference>
<protein>
    <submittedName>
        <fullName evidence="3">Arylsulfatase</fullName>
    </submittedName>
</protein>
<accession>A0A9P5K7B9</accession>
<dbReference type="EMBL" id="QPMT01000012">
    <property type="protein sequence ID" value="KAF4860826.1"/>
    <property type="molecule type" value="Genomic_DNA"/>
</dbReference>
<reference evidence="3" key="1">
    <citation type="submission" date="2019-06" db="EMBL/GenBank/DDBJ databases">
        <authorList>
            <person name="Gan P."/>
            <person name="Shirasu K."/>
        </authorList>
    </citation>
    <scope>NUCLEOTIDE SEQUENCE [LARGE SCALE GENOMIC DNA]</scope>
    <source>
        <strain evidence="3">CAD2</strain>
    </source>
</reference>
<dbReference type="PANTHER" id="PTHR43108">
    <property type="entry name" value="N-ACETYLGLUCOSAMINE-6-SULFATASE FAMILY MEMBER"/>
    <property type="match status" value="1"/>
</dbReference>
<evidence type="ECO:0000313" key="4">
    <source>
        <dbReference type="Proteomes" id="UP000711996"/>
    </source>
</evidence>
<comment type="caution">
    <text evidence="3">The sequence shown here is derived from an EMBL/GenBank/DDBJ whole genome shotgun (WGS) entry which is preliminary data.</text>
</comment>
<evidence type="ECO:0000259" key="2">
    <source>
        <dbReference type="Pfam" id="PF00884"/>
    </source>
</evidence>
<dbReference type="Gene3D" id="3.40.720.10">
    <property type="entry name" value="Alkaline Phosphatase, subunit A"/>
    <property type="match status" value="1"/>
</dbReference>
<dbReference type="GO" id="GO:0005539">
    <property type="term" value="F:glycosaminoglycan binding"/>
    <property type="evidence" value="ECO:0007669"/>
    <property type="project" value="TreeGrafter"/>
</dbReference>
<keyword evidence="4" id="KW-1185">Reference proteome</keyword>
<comment type="similarity">
    <text evidence="1">Belongs to the sulfatase family.</text>
</comment>
<dbReference type="OrthoDB" id="96314at2759"/>
<dbReference type="GO" id="GO:0008449">
    <property type="term" value="F:N-acetylglucosamine-6-sulfatase activity"/>
    <property type="evidence" value="ECO:0007669"/>
    <property type="project" value="TreeGrafter"/>
</dbReference>
<dbReference type="SUPFAM" id="SSF53649">
    <property type="entry name" value="Alkaline phosphatase-like"/>
    <property type="match status" value="1"/>
</dbReference>